<gene>
    <name evidence="2" type="ORF">QBZ16_000008</name>
</gene>
<dbReference type="PANTHER" id="PTHR43242:SF1">
    <property type="entry name" value="NAD(P)-BINDING ROSSMANN-FOLD SUPERFAMILY PROTEIN"/>
    <property type="match status" value="1"/>
</dbReference>
<organism evidence="2 3">
    <name type="scientific">Prototheca wickerhamii</name>
    <dbReference type="NCBI Taxonomy" id="3111"/>
    <lineage>
        <taxon>Eukaryota</taxon>
        <taxon>Viridiplantae</taxon>
        <taxon>Chlorophyta</taxon>
        <taxon>core chlorophytes</taxon>
        <taxon>Trebouxiophyceae</taxon>
        <taxon>Chlorellales</taxon>
        <taxon>Chlorellaceae</taxon>
        <taxon>Prototheca</taxon>
    </lineage>
</organism>
<dbReference type="Pfam" id="PF04321">
    <property type="entry name" value="RmlD_sub_bind"/>
    <property type="match status" value="1"/>
</dbReference>
<dbReference type="InterPro" id="IPR036291">
    <property type="entry name" value="NAD(P)-bd_dom_sf"/>
</dbReference>
<name>A0AAD9IMJ8_PROWI</name>
<comment type="caution">
    <text evidence="2">The sequence shown here is derived from an EMBL/GenBank/DDBJ whole genome shotgun (WGS) entry which is preliminary data.</text>
</comment>
<dbReference type="InterPro" id="IPR029903">
    <property type="entry name" value="RmlD-like-bd"/>
</dbReference>
<evidence type="ECO:0000313" key="3">
    <source>
        <dbReference type="Proteomes" id="UP001255856"/>
    </source>
</evidence>
<accession>A0AAD9IMJ8</accession>
<evidence type="ECO:0000313" key="2">
    <source>
        <dbReference type="EMBL" id="KAK2080155.1"/>
    </source>
</evidence>
<dbReference type="SUPFAM" id="SSF51735">
    <property type="entry name" value="NAD(P)-binding Rossmann-fold domains"/>
    <property type="match status" value="1"/>
</dbReference>
<reference evidence="2" key="1">
    <citation type="submission" date="2021-01" db="EMBL/GenBank/DDBJ databases">
        <authorList>
            <person name="Eckstrom K.M.E."/>
        </authorList>
    </citation>
    <scope>NUCLEOTIDE SEQUENCE</scope>
    <source>
        <strain evidence="2">UVCC 0001</strain>
    </source>
</reference>
<dbReference type="PANTHER" id="PTHR43242">
    <property type="entry name" value="NAD(P)-BINDING ROSSMANN-FOLD SUPERFAMILY PROTEIN"/>
    <property type="match status" value="1"/>
</dbReference>
<proteinExistence type="predicted"/>
<keyword evidence="3" id="KW-1185">Reference proteome</keyword>
<dbReference type="Gene3D" id="3.40.50.720">
    <property type="entry name" value="NAD(P)-binding Rossmann-like Domain"/>
    <property type="match status" value="1"/>
</dbReference>
<evidence type="ECO:0000259" key="1">
    <source>
        <dbReference type="Pfam" id="PF04321"/>
    </source>
</evidence>
<feature type="domain" description="RmlD-like substrate binding" evidence="1">
    <location>
        <begin position="31"/>
        <end position="80"/>
    </location>
</feature>
<dbReference type="AlphaFoldDB" id="A0AAD9IMJ8"/>
<dbReference type="EMBL" id="JASFZW010000001">
    <property type="protein sequence ID" value="KAK2080155.1"/>
    <property type="molecule type" value="Genomic_DNA"/>
</dbReference>
<protein>
    <recommendedName>
        <fullName evidence="1">RmlD-like substrate binding domain-containing protein</fullName>
    </recommendedName>
</protein>
<sequence>MIGTHRGGFAGFRAINVPTQLLTALQRRGGSALLIHISTDQVYSGNDPAQGGWRETDEPAPVNTYGKTKLEAEQAVKRQGTYFTDEWRSPVAVADICRACEVLIAREPGALQHRVFNMGGPQRLSRLEMASAAAAAAGVDANDLIASCRAADVPRGALSPVDIAMDSSRLRKQLGIAGTPLAVVAQEVWQQLQGSC</sequence>
<dbReference type="Proteomes" id="UP001255856">
    <property type="component" value="Unassembled WGS sequence"/>
</dbReference>